<reference evidence="2" key="1">
    <citation type="submission" date="2015-09" db="EMBL/GenBank/DDBJ databases">
        <title>Draft genome of the parasitic nematode Teladorsagia circumcincta isolate WARC Sus (inbred).</title>
        <authorList>
            <person name="Mitreva M."/>
        </authorList>
    </citation>
    <scope>NUCLEOTIDE SEQUENCE [LARGE SCALE GENOMIC DNA]</scope>
    <source>
        <strain evidence="2">S</strain>
    </source>
</reference>
<organism evidence="2 3">
    <name type="scientific">Teladorsagia circumcincta</name>
    <name type="common">Brown stomach worm</name>
    <name type="synonym">Ostertagia circumcincta</name>
    <dbReference type="NCBI Taxonomy" id="45464"/>
    <lineage>
        <taxon>Eukaryota</taxon>
        <taxon>Metazoa</taxon>
        <taxon>Ecdysozoa</taxon>
        <taxon>Nematoda</taxon>
        <taxon>Chromadorea</taxon>
        <taxon>Rhabditida</taxon>
        <taxon>Rhabditina</taxon>
        <taxon>Rhabditomorpha</taxon>
        <taxon>Strongyloidea</taxon>
        <taxon>Trichostrongylidae</taxon>
        <taxon>Teladorsagia</taxon>
    </lineage>
</organism>
<evidence type="ECO:0000313" key="2">
    <source>
        <dbReference type="EMBL" id="PIO55572.1"/>
    </source>
</evidence>
<proteinExistence type="predicted"/>
<dbReference type="AlphaFoldDB" id="A0A2G9TDF0"/>
<gene>
    <name evidence="2" type="ORF">TELCIR_23040</name>
</gene>
<accession>A0A2G9TDF0</accession>
<feature type="compositionally biased region" description="Basic and acidic residues" evidence="1">
    <location>
        <begin position="21"/>
        <end position="34"/>
    </location>
</feature>
<sequence length="107" mass="11551">TATSECRLQQSLSTPCPQEDQTSRKDSEYRRFKSEGSSAGALPAGPEMEVAIDDLSPIADASSTSPHRFNLIADRAADAADSSATFRCQLDLFKLSPNGDDRKELSL</sequence>
<evidence type="ECO:0000313" key="3">
    <source>
        <dbReference type="Proteomes" id="UP000230423"/>
    </source>
</evidence>
<dbReference type="OrthoDB" id="202764at2759"/>
<evidence type="ECO:0000256" key="1">
    <source>
        <dbReference type="SAM" id="MobiDB-lite"/>
    </source>
</evidence>
<feature type="non-terminal residue" evidence="2">
    <location>
        <position position="1"/>
    </location>
</feature>
<feature type="region of interest" description="Disordered" evidence="1">
    <location>
        <begin position="1"/>
        <end position="48"/>
    </location>
</feature>
<name>A0A2G9TDF0_TELCI</name>
<dbReference type="EMBL" id="KZ385298">
    <property type="protein sequence ID" value="PIO55572.1"/>
    <property type="molecule type" value="Genomic_DNA"/>
</dbReference>
<dbReference type="Proteomes" id="UP000230423">
    <property type="component" value="Unassembled WGS sequence"/>
</dbReference>
<feature type="compositionally biased region" description="Polar residues" evidence="1">
    <location>
        <begin position="1"/>
        <end position="20"/>
    </location>
</feature>
<protein>
    <submittedName>
        <fullName evidence="2">Uncharacterized protein</fullName>
    </submittedName>
</protein>
<keyword evidence="3" id="KW-1185">Reference proteome</keyword>